<evidence type="ECO:0000256" key="4">
    <source>
        <dbReference type="ARBA" id="ARBA00023235"/>
    </source>
</evidence>
<proteinExistence type="inferred from homology"/>
<comment type="catalytic activity">
    <reaction evidence="1 5 6">
        <text>[protein]-peptidylproline (omega=180) = [protein]-peptidylproline (omega=0)</text>
        <dbReference type="Rhea" id="RHEA:16237"/>
        <dbReference type="Rhea" id="RHEA-COMP:10747"/>
        <dbReference type="Rhea" id="RHEA-COMP:10748"/>
        <dbReference type="ChEBI" id="CHEBI:83833"/>
        <dbReference type="ChEBI" id="CHEBI:83834"/>
        <dbReference type="EC" id="5.2.1.8"/>
    </reaction>
</comment>
<keyword evidence="4 5" id="KW-0413">Isomerase</keyword>
<dbReference type="Gene3D" id="3.10.50.40">
    <property type="match status" value="1"/>
</dbReference>
<dbReference type="InterPro" id="IPR001179">
    <property type="entry name" value="PPIase_FKBP_dom"/>
</dbReference>
<evidence type="ECO:0000313" key="9">
    <source>
        <dbReference type="EMBL" id="TPG60166.1"/>
    </source>
</evidence>
<feature type="signal peptide" evidence="7">
    <location>
        <begin position="1"/>
        <end position="32"/>
    </location>
</feature>
<gene>
    <name evidence="9" type="ORF">EAH73_20800</name>
</gene>
<keyword evidence="3 5" id="KW-0697">Rotamase</keyword>
<keyword evidence="7" id="KW-0732">Signal</keyword>
<protein>
    <recommendedName>
        <fullName evidence="6">Peptidyl-prolyl cis-trans isomerase</fullName>
        <ecNumber evidence="6">5.2.1.8</ecNumber>
    </recommendedName>
</protein>
<evidence type="ECO:0000313" key="10">
    <source>
        <dbReference type="Proteomes" id="UP000317646"/>
    </source>
</evidence>
<dbReference type="EMBL" id="RCYZ01000012">
    <property type="protein sequence ID" value="TPG60166.1"/>
    <property type="molecule type" value="Genomic_DNA"/>
</dbReference>
<evidence type="ECO:0000256" key="5">
    <source>
        <dbReference type="PROSITE-ProRule" id="PRU00277"/>
    </source>
</evidence>
<dbReference type="InterPro" id="IPR046357">
    <property type="entry name" value="PPIase_dom_sf"/>
</dbReference>
<evidence type="ECO:0000256" key="6">
    <source>
        <dbReference type="RuleBase" id="RU003915"/>
    </source>
</evidence>
<evidence type="ECO:0000259" key="8">
    <source>
        <dbReference type="PROSITE" id="PS50059"/>
    </source>
</evidence>
<dbReference type="Pfam" id="PF00254">
    <property type="entry name" value="FKBP_C"/>
    <property type="match status" value="1"/>
</dbReference>
<feature type="chain" id="PRO_5021264308" description="Peptidyl-prolyl cis-trans isomerase" evidence="7">
    <location>
        <begin position="33"/>
        <end position="195"/>
    </location>
</feature>
<evidence type="ECO:0000256" key="3">
    <source>
        <dbReference type="ARBA" id="ARBA00023110"/>
    </source>
</evidence>
<evidence type="ECO:0000256" key="1">
    <source>
        <dbReference type="ARBA" id="ARBA00000971"/>
    </source>
</evidence>
<evidence type="ECO:0000256" key="2">
    <source>
        <dbReference type="ARBA" id="ARBA00006577"/>
    </source>
</evidence>
<organism evidence="9 10">
    <name type="scientific">Hymenobacter nivis</name>
    <dbReference type="NCBI Taxonomy" id="1850093"/>
    <lineage>
        <taxon>Bacteria</taxon>
        <taxon>Pseudomonadati</taxon>
        <taxon>Bacteroidota</taxon>
        <taxon>Cytophagia</taxon>
        <taxon>Cytophagales</taxon>
        <taxon>Hymenobacteraceae</taxon>
        <taxon>Hymenobacter</taxon>
    </lineage>
</organism>
<accession>A0A502GGT1</accession>
<dbReference type="GO" id="GO:0003755">
    <property type="term" value="F:peptidyl-prolyl cis-trans isomerase activity"/>
    <property type="evidence" value="ECO:0007669"/>
    <property type="project" value="UniProtKB-UniRule"/>
</dbReference>
<dbReference type="PANTHER" id="PTHR43811:SF19">
    <property type="entry name" value="39 KDA FK506-BINDING NUCLEAR PROTEIN"/>
    <property type="match status" value="1"/>
</dbReference>
<dbReference type="PANTHER" id="PTHR43811">
    <property type="entry name" value="FKBP-TYPE PEPTIDYL-PROLYL CIS-TRANS ISOMERASE FKPA"/>
    <property type="match status" value="1"/>
</dbReference>
<dbReference type="SUPFAM" id="SSF54534">
    <property type="entry name" value="FKBP-like"/>
    <property type="match status" value="1"/>
</dbReference>
<keyword evidence="10" id="KW-1185">Reference proteome</keyword>
<dbReference type="AlphaFoldDB" id="A0A502GGT1"/>
<dbReference type="PROSITE" id="PS50059">
    <property type="entry name" value="FKBP_PPIASE"/>
    <property type="match status" value="1"/>
</dbReference>
<comment type="caution">
    <text evidence="9">The sequence shown here is derived from an EMBL/GenBank/DDBJ whole genome shotgun (WGS) entry which is preliminary data.</text>
</comment>
<reference evidence="9 10" key="1">
    <citation type="journal article" date="2019" name="Environ. Microbiol.">
        <title>Species interactions and distinct microbial communities in high Arctic permafrost affected cryosols are associated with the CH4 and CO2 gas fluxes.</title>
        <authorList>
            <person name="Altshuler I."/>
            <person name="Hamel J."/>
            <person name="Turney S."/>
            <person name="Magnuson E."/>
            <person name="Levesque R."/>
            <person name="Greer C."/>
            <person name="Whyte L.G."/>
        </authorList>
    </citation>
    <scope>NUCLEOTIDE SEQUENCE [LARGE SCALE GENOMIC DNA]</scope>
    <source>
        <strain evidence="9 10">S9.2P</strain>
    </source>
</reference>
<comment type="similarity">
    <text evidence="2 6">Belongs to the FKBP-type PPIase family.</text>
</comment>
<sequence>MQVSSIKSFLLRFRAQLGLLGLLVLCASPALWSCNTSIDTSAFDAAVKADNDSIAKYKVVDDTIIQGYLKRHSYTAADYQRTASGLYLVTLTNGTGAQVVAGKQISVKYTGKYVSKAVENKVFDTSDNAPSKSFDYTVGATSLIQGWVEGVSLMRQGDRKLLLIPSYLAYGTRGYGPIPRNTPILFDMQIVTVSP</sequence>
<name>A0A502GGT1_9BACT</name>
<feature type="domain" description="PPIase FKBP-type" evidence="8">
    <location>
        <begin position="102"/>
        <end position="194"/>
    </location>
</feature>
<evidence type="ECO:0000256" key="7">
    <source>
        <dbReference type="SAM" id="SignalP"/>
    </source>
</evidence>
<dbReference type="EC" id="5.2.1.8" evidence="6"/>
<dbReference type="Proteomes" id="UP000317646">
    <property type="component" value="Unassembled WGS sequence"/>
</dbReference>